<dbReference type="SMART" id="SM00612">
    <property type="entry name" value="Kelch"/>
    <property type="match status" value="6"/>
</dbReference>
<dbReference type="OrthoDB" id="45365at2759"/>
<dbReference type="Proteomes" id="UP000596660">
    <property type="component" value="Unplaced"/>
</dbReference>
<dbReference type="PROSITE" id="PS51222">
    <property type="entry name" value="DCD"/>
    <property type="match status" value="1"/>
</dbReference>
<feature type="domain" description="DCD" evidence="3">
    <location>
        <begin position="35"/>
        <end position="170"/>
    </location>
</feature>
<dbReference type="KEGG" id="cqi:110699352"/>
<dbReference type="GO" id="GO:0034976">
    <property type="term" value="P:response to endoplasmic reticulum stress"/>
    <property type="evidence" value="ECO:0007669"/>
    <property type="project" value="InterPro"/>
</dbReference>
<feature type="coiled-coil region" evidence="1">
    <location>
        <begin position="385"/>
        <end position="412"/>
    </location>
</feature>
<organism evidence="4 5">
    <name type="scientific">Chenopodium quinoa</name>
    <name type="common">Quinoa</name>
    <dbReference type="NCBI Taxonomy" id="63459"/>
    <lineage>
        <taxon>Eukaryota</taxon>
        <taxon>Viridiplantae</taxon>
        <taxon>Streptophyta</taxon>
        <taxon>Embryophyta</taxon>
        <taxon>Tracheophyta</taxon>
        <taxon>Spermatophyta</taxon>
        <taxon>Magnoliopsida</taxon>
        <taxon>eudicotyledons</taxon>
        <taxon>Gunneridae</taxon>
        <taxon>Pentapetalae</taxon>
        <taxon>Caryophyllales</taxon>
        <taxon>Chenopodiaceae</taxon>
        <taxon>Chenopodioideae</taxon>
        <taxon>Atripliceae</taxon>
        <taxon>Chenopodium</taxon>
    </lineage>
</organism>
<evidence type="ECO:0000259" key="3">
    <source>
        <dbReference type="PROSITE" id="PS51222"/>
    </source>
</evidence>
<gene>
    <name evidence="4" type="primary">LOC110699352</name>
</gene>
<dbReference type="OMA" id="WEESHWA"/>
<dbReference type="InterPro" id="IPR015915">
    <property type="entry name" value="Kelch-typ_b-propeller"/>
</dbReference>
<dbReference type="Pfam" id="PF10539">
    <property type="entry name" value="Dev_Cell_Death"/>
    <property type="match status" value="1"/>
</dbReference>
<dbReference type="Pfam" id="PF24681">
    <property type="entry name" value="Kelch_KLHDC2_KLHL20_DRC7"/>
    <property type="match status" value="1"/>
</dbReference>
<dbReference type="InterPro" id="IPR013989">
    <property type="entry name" value="Dev_and_cell_death_domain"/>
</dbReference>
<protein>
    <recommendedName>
        <fullName evidence="3">DCD domain-containing protein</fullName>
    </recommendedName>
</protein>
<feature type="compositionally biased region" description="Polar residues" evidence="2">
    <location>
        <begin position="227"/>
        <end position="248"/>
    </location>
</feature>
<keyword evidence="1" id="KW-0175">Coiled coil</keyword>
<dbReference type="SMART" id="SM00767">
    <property type="entry name" value="DCD"/>
    <property type="match status" value="1"/>
</dbReference>
<evidence type="ECO:0000256" key="1">
    <source>
        <dbReference type="SAM" id="Coils"/>
    </source>
</evidence>
<keyword evidence="5" id="KW-1185">Reference proteome</keyword>
<proteinExistence type="predicted"/>
<reference evidence="4" key="2">
    <citation type="submission" date="2021-03" db="UniProtKB">
        <authorList>
            <consortium name="EnsemblPlants"/>
        </authorList>
    </citation>
    <scope>IDENTIFICATION</scope>
</reference>
<feature type="region of interest" description="Disordered" evidence="2">
    <location>
        <begin position="227"/>
        <end position="270"/>
    </location>
</feature>
<dbReference type="InterPro" id="IPR006652">
    <property type="entry name" value="Kelch_1"/>
</dbReference>
<evidence type="ECO:0000313" key="4">
    <source>
        <dbReference type="EnsemblPlants" id="AUR62022960-RA:cds"/>
    </source>
</evidence>
<reference evidence="4" key="1">
    <citation type="journal article" date="2017" name="Nature">
        <title>The genome of Chenopodium quinoa.</title>
        <authorList>
            <person name="Jarvis D.E."/>
            <person name="Ho Y.S."/>
            <person name="Lightfoot D.J."/>
            <person name="Schmoeckel S.M."/>
            <person name="Li B."/>
            <person name="Borm T.J.A."/>
            <person name="Ohyanagi H."/>
            <person name="Mineta K."/>
            <person name="Michell C.T."/>
            <person name="Saber N."/>
            <person name="Kharbatia N.M."/>
            <person name="Rupper R.R."/>
            <person name="Sharp A.R."/>
            <person name="Dally N."/>
            <person name="Boughton B.A."/>
            <person name="Woo Y.H."/>
            <person name="Gao G."/>
            <person name="Schijlen E.G.W.M."/>
            <person name="Guo X."/>
            <person name="Momin A.A."/>
            <person name="Negrao S."/>
            <person name="Al-Babili S."/>
            <person name="Gehring C."/>
            <person name="Roessner U."/>
            <person name="Jung C."/>
            <person name="Murphy K."/>
            <person name="Arold S.T."/>
            <person name="Gojobori T."/>
            <person name="van der Linden C.G."/>
            <person name="van Loo E.N."/>
            <person name="Jellen E.N."/>
            <person name="Maughan P.J."/>
            <person name="Tester M."/>
        </authorList>
    </citation>
    <scope>NUCLEOTIDE SEQUENCE [LARGE SCALE GENOMIC DNA]</scope>
    <source>
        <strain evidence="4">cv. PI 614886</strain>
    </source>
</reference>
<dbReference type="GeneID" id="110699352"/>
<evidence type="ECO:0000313" key="5">
    <source>
        <dbReference type="Proteomes" id="UP000596660"/>
    </source>
</evidence>
<dbReference type="RefSeq" id="XP_021732566.1">
    <property type="nucleotide sequence ID" value="XM_021876874.1"/>
</dbReference>
<evidence type="ECO:0000256" key="2">
    <source>
        <dbReference type="SAM" id="MobiDB-lite"/>
    </source>
</evidence>
<accession>A0A803M411</accession>
<feature type="region of interest" description="Disordered" evidence="2">
    <location>
        <begin position="1"/>
        <end position="27"/>
    </location>
</feature>
<dbReference type="Pfam" id="PF01344">
    <property type="entry name" value="Kelch_1"/>
    <property type="match status" value="1"/>
</dbReference>
<dbReference type="Gramene" id="AUR62022960-RA">
    <property type="protein sequence ID" value="AUR62022960-RA:cds"/>
    <property type="gene ID" value="AUR62022960"/>
</dbReference>
<dbReference type="Gene3D" id="2.120.10.80">
    <property type="entry name" value="Kelch-type beta propeller"/>
    <property type="match status" value="1"/>
</dbReference>
<dbReference type="SUPFAM" id="SSF117281">
    <property type="entry name" value="Kelch motif"/>
    <property type="match status" value="1"/>
</dbReference>
<dbReference type="InterPro" id="IPR044832">
    <property type="entry name" value="NRP-like"/>
</dbReference>
<name>A0A803M411_CHEQI</name>
<dbReference type="AlphaFoldDB" id="A0A803M411"/>
<dbReference type="PANTHER" id="PTHR46034:SF23">
    <property type="entry name" value="DCD (DEVELOPMENT AND CELL DEATH) DOMAIN PROTEIN"/>
    <property type="match status" value="1"/>
</dbReference>
<sequence length="722" mass="80543">MGAGRKTESLPLQSKPPPQHTINQNPWSARRLPKKDLVAVIFGCKHATFNECVIKQLFGLPSAHIQYVQHVTPGMPLFLFNYSDRKLHGIFEAISPGQLNINPYAWSLNGEDETPFPAQVRVKVRMPCRPLCEEQYKPILANNYRNYEPNHFWFELDKVQTNKLISLFSASPVSQSVAVPRTTAKWGTLFKQAISPMVHQEHGNLGNGKDKQRMEAAADHDVAVRQANGNTSSEGKSWSSLFKPQSDSTPKKEEEDSNSEGFSNMSEDEATPGMAEAICMDEASPAMSEAICVDEAPPVMSGAICVDEAPPVMSEAICVDEAPLMTEVPQFEEAPDVSEVTYVNESPIPSEVNYFIEEISSELNTDYPTGVNKLIQAIGEMKAFQLDQTRRIQSLEQELVETKKKVYELENFRGLGMALTSHSCEHVEDLQFKRTSQDSCQSILLVGGFSGSSWLRDLDFYLPCEDVMQSLEPMNTIRPYASVVKHKNALYILGGGYGTSWYDTVESYNLEKDQWMSCPSLNKKKGSLAGVSFFEKIYAIGGGNASDCFSEVELLDLNVGKWVPTRSMAQERFGPAAAQLNGVLYVVGGYDGREYLRSMERFDPRAQSWTKLKSMNTRRGCHSLTVLNEKLYAIGGYDRAQMVPTVEVFEPRVGSWTMLEPMKYARGYMGCVTLENTIYAIGGMQENEEILDTAECYSEGKGWQLTDLKAVGKRCFFSAVAV</sequence>
<dbReference type="PANTHER" id="PTHR46034">
    <property type="match status" value="1"/>
</dbReference>
<dbReference type="EnsemblPlants" id="AUR62022960-RA">
    <property type="protein sequence ID" value="AUR62022960-RA:cds"/>
    <property type="gene ID" value="AUR62022960"/>
</dbReference>